<reference evidence="1 2" key="1">
    <citation type="journal article" date="2019" name="Genome Biol. Evol.">
        <title>Insights into the evolution of the New World diploid cottons (Gossypium, subgenus Houzingenia) based on genome sequencing.</title>
        <authorList>
            <person name="Grover C.E."/>
            <person name="Arick M.A. 2nd"/>
            <person name="Thrash A."/>
            <person name="Conover J.L."/>
            <person name="Sanders W.S."/>
            <person name="Peterson D.G."/>
            <person name="Frelichowski J.E."/>
            <person name="Scheffler J.A."/>
            <person name="Scheffler B.E."/>
            <person name="Wendel J.F."/>
        </authorList>
    </citation>
    <scope>NUCLEOTIDE SEQUENCE [LARGE SCALE GENOMIC DNA]</scope>
    <source>
        <strain evidence="1">157</strain>
        <tissue evidence="1">Leaf</tissue>
    </source>
</reference>
<dbReference type="AlphaFoldDB" id="A0A7J8L9J1"/>
<dbReference type="EMBL" id="JABEZX010000001">
    <property type="protein sequence ID" value="MBA0549076.1"/>
    <property type="molecule type" value="Genomic_DNA"/>
</dbReference>
<evidence type="ECO:0000313" key="2">
    <source>
        <dbReference type="Proteomes" id="UP000593572"/>
    </source>
</evidence>
<protein>
    <submittedName>
        <fullName evidence="1">Uncharacterized protein</fullName>
    </submittedName>
</protein>
<comment type="caution">
    <text evidence="1">The sequence shown here is derived from an EMBL/GenBank/DDBJ whole genome shotgun (WGS) entry which is preliminary data.</text>
</comment>
<keyword evidence="2" id="KW-1185">Reference proteome</keyword>
<evidence type="ECO:0000313" key="1">
    <source>
        <dbReference type="EMBL" id="MBA0549076.1"/>
    </source>
</evidence>
<proteinExistence type="predicted"/>
<sequence length="56" mass="6512">MQLLIINSQDLLRGWLSEMWEVKYWLPSQSGNTWAHSVAAKALKKGRRPLLGWRCS</sequence>
<dbReference type="Proteomes" id="UP000593572">
    <property type="component" value="Unassembled WGS sequence"/>
</dbReference>
<gene>
    <name evidence="1" type="ORF">Golob_020136</name>
</gene>
<name>A0A7J8L9J1_9ROSI</name>
<accession>A0A7J8L9J1</accession>
<organism evidence="1 2">
    <name type="scientific">Gossypium lobatum</name>
    <dbReference type="NCBI Taxonomy" id="34289"/>
    <lineage>
        <taxon>Eukaryota</taxon>
        <taxon>Viridiplantae</taxon>
        <taxon>Streptophyta</taxon>
        <taxon>Embryophyta</taxon>
        <taxon>Tracheophyta</taxon>
        <taxon>Spermatophyta</taxon>
        <taxon>Magnoliopsida</taxon>
        <taxon>eudicotyledons</taxon>
        <taxon>Gunneridae</taxon>
        <taxon>Pentapetalae</taxon>
        <taxon>rosids</taxon>
        <taxon>malvids</taxon>
        <taxon>Malvales</taxon>
        <taxon>Malvaceae</taxon>
        <taxon>Malvoideae</taxon>
        <taxon>Gossypium</taxon>
    </lineage>
</organism>